<dbReference type="EMBL" id="ABOU02000050">
    <property type="protein sequence ID" value="EDY31733.1"/>
    <property type="molecule type" value="Genomic_DNA"/>
</dbReference>
<dbReference type="HOGENOM" id="CLU_3316465_0_0_9"/>
<gene>
    <name evidence="1" type="ORF">RUMLAC_02377</name>
</gene>
<organism evidence="1 2">
    <name type="scientific">[Ruminococcus] lactaris ATCC 29176</name>
    <dbReference type="NCBI Taxonomy" id="471875"/>
    <lineage>
        <taxon>Bacteria</taxon>
        <taxon>Bacillati</taxon>
        <taxon>Bacillota</taxon>
        <taxon>Clostridia</taxon>
        <taxon>Lachnospirales</taxon>
        <taxon>Lachnospiraceae</taxon>
        <taxon>Mediterraneibacter</taxon>
    </lineage>
</organism>
<dbReference type="AlphaFoldDB" id="B5CSB9"/>
<evidence type="ECO:0000313" key="1">
    <source>
        <dbReference type="EMBL" id="EDY31733.1"/>
    </source>
</evidence>
<dbReference type="Proteomes" id="UP000003254">
    <property type="component" value="Unassembled WGS sequence"/>
</dbReference>
<comment type="caution">
    <text evidence="1">The sequence shown here is derived from an EMBL/GenBank/DDBJ whole genome shotgun (WGS) entry which is preliminary data.</text>
</comment>
<reference evidence="1 2" key="1">
    <citation type="submission" date="2008-08" db="EMBL/GenBank/DDBJ databases">
        <title>Draft genome sequence of Ruminococcus lactaris ATCC 29176.</title>
        <authorList>
            <person name="Sudarsanam P."/>
            <person name="Ley R."/>
            <person name="Guruge J."/>
            <person name="Turnbaugh P.J."/>
            <person name="Mahowald M."/>
            <person name="Liep D."/>
            <person name="Gordon J."/>
        </authorList>
    </citation>
    <scope>NUCLEOTIDE SEQUENCE [LARGE SCALE GENOMIC DNA]</scope>
    <source>
        <strain evidence="1 2">ATCC 29176</strain>
    </source>
</reference>
<sequence>MKRPGIINMKKLRNIPEKSCHALKKIHKILEKVKDFMLE</sequence>
<protein>
    <submittedName>
        <fullName evidence="1">Uncharacterized protein</fullName>
    </submittedName>
</protein>
<reference evidence="1 2" key="2">
    <citation type="submission" date="2008-08" db="EMBL/GenBank/DDBJ databases">
        <authorList>
            <person name="Fulton L."/>
            <person name="Clifton S."/>
            <person name="Fulton B."/>
            <person name="Xu J."/>
            <person name="Minx P."/>
            <person name="Pepin K.H."/>
            <person name="Johnson M."/>
            <person name="Bhonagiri V."/>
            <person name="Nash W.E."/>
            <person name="Mardis E.R."/>
            <person name="Wilson R.K."/>
        </authorList>
    </citation>
    <scope>NUCLEOTIDE SEQUENCE [LARGE SCALE GENOMIC DNA]</scope>
    <source>
        <strain evidence="1 2">ATCC 29176</strain>
    </source>
</reference>
<name>B5CSB9_9FIRM</name>
<proteinExistence type="predicted"/>
<evidence type="ECO:0000313" key="2">
    <source>
        <dbReference type="Proteomes" id="UP000003254"/>
    </source>
</evidence>
<accession>B5CSB9</accession>
<keyword evidence="2" id="KW-1185">Reference proteome</keyword>